<keyword evidence="2 5" id="KW-0645">Protease</keyword>
<keyword evidence="8" id="KW-1185">Reference proteome</keyword>
<dbReference type="SUPFAM" id="SSF52743">
    <property type="entry name" value="Subtilisin-like"/>
    <property type="match status" value="1"/>
</dbReference>
<dbReference type="GO" id="GO:0004252">
    <property type="term" value="F:serine-type endopeptidase activity"/>
    <property type="evidence" value="ECO:0007669"/>
    <property type="project" value="UniProtKB-UniRule"/>
</dbReference>
<dbReference type="Gene3D" id="2.60.120.1290">
    <property type="match status" value="1"/>
</dbReference>
<feature type="active site" description="Charge relay system" evidence="5">
    <location>
        <position position="107"/>
    </location>
</feature>
<evidence type="ECO:0000256" key="2">
    <source>
        <dbReference type="ARBA" id="ARBA00022670"/>
    </source>
</evidence>
<dbReference type="InterPro" id="IPR000209">
    <property type="entry name" value="Peptidase_S8/S53_dom"/>
</dbReference>
<evidence type="ECO:0000313" key="8">
    <source>
        <dbReference type="Proteomes" id="UP000515860"/>
    </source>
</evidence>
<dbReference type="PROSITE" id="PS51892">
    <property type="entry name" value="SUBTILASE"/>
    <property type="match status" value="1"/>
</dbReference>
<protein>
    <submittedName>
        <fullName evidence="7">S8 family peptidase</fullName>
    </submittedName>
</protein>
<proteinExistence type="inferred from homology"/>
<evidence type="ECO:0000256" key="5">
    <source>
        <dbReference type="PROSITE-ProRule" id="PRU01240"/>
    </source>
</evidence>
<dbReference type="PANTHER" id="PTHR43399:SF4">
    <property type="entry name" value="CELL WALL-ASSOCIATED PROTEASE"/>
    <property type="match status" value="1"/>
</dbReference>
<dbReference type="EMBL" id="CP060635">
    <property type="protein sequence ID" value="QNM09511.1"/>
    <property type="molecule type" value="Genomic_DNA"/>
</dbReference>
<dbReference type="InterPro" id="IPR051048">
    <property type="entry name" value="Peptidase_S8/S53_subtilisin"/>
</dbReference>
<dbReference type="InterPro" id="IPR017310">
    <property type="entry name" value="Pept_S8A_subtilisin_clostridia"/>
</dbReference>
<feature type="domain" description="Peptidase S8/S53" evidence="6">
    <location>
        <begin position="98"/>
        <end position="293"/>
    </location>
</feature>
<evidence type="ECO:0000313" key="7">
    <source>
        <dbReference type="EMBL" id="QNM09511.1"/>
    </source>
</evidence>
<dbReference type="InterPro" id="IPR015500">
    <property type="entry name" value="Peptidase_S8_subtilisin-rel"/>
</dbReference>
<keyword evidence="4 5" id="KW-0720">Serine protease</keyword>
<gene>
    <name evidence="7" type="ORF">H9Q79_04275</name>
</gene>
<dbReference type="InterPro" id="IPR034045">
    <property type="entry name" value="Pep_S8_CspA-like"/>
</dbReference>
<dbReference type="RefSeq" id="WP_118642754.1">
    <property type="nucleotide sequence ID" value="NZ_CP060635.1"/>
</dbReference>
<dbReference type="KEGG" id="whj:H9Q79_04275"/>
<feature type="domain" description="Peptidase S8/S53" evidence="6">
    <location>
        <begin position="431"/>
        <end position="552"/>
    </location>
</feature>
<dbReference type="GO" id="GO:0006508">
    <property type="term" value="P:proteolysis"/>
    <property type="evidence" value="ECO:0007669"/>
    <property type="project" value="UniProtKB-KW"/>
</dbReference>
<organism evidence="7 8">
    <name type="scientific">Wansuia hejianensis</name>
    <dbReference type="NCBI Taxonomy" id="2763667"/>
    <lineage>
        <taxon>Bacteria</taxon>
        <taxon>Bacillati</taxon>
        <taxon>Bacillota</taxon>
        <taxon>Clostridia</taxon>
        <taxon>Lachnospirales</taxon>
        <taxon>Lachnospiraceae</taxon>
        <taxon>Wansuia</taxon>
    </lineage>
</organism>
<dbReference type="PANTHER" id="PTHR43399">
    <property type="entry name" value="SUBTILISIN-RELATED"/>
    <property type="match status" value="1"/>
</dbReference>
<feature type="active site" description="Charge relay system" evidence="5">
    <location>
        <position position="497"/>
    </location>
</feature>
<reference evidence="7 8" key="1">
    <citation type="submission" date="2020-08" db="EMBL/GenBank/DDBJ databases">
        <authorList>
            <person name="Liu C."/>
            <person name="Sun Q."/>
        </authorList>
    </citation>
    <scope>NUCLEOTIDE SEQUENCE [LARGE SCALE GENOMIC DNA]</scope>
    <source>
        <strain evidence="7 8">NSJ-29</strain>
    </source>
</reference>
<feature type="active site" description="Charge relay system" evidence="5">
    <location>
        <position position="175"/>
    </location>
</feature>
<accession>A0A7G9GFC9</accession>
<dbReference type="Gene3D" id="3.40.50.200">
    <property type="entry name" value="Peptidase S8/S53 domain"/>
    <property type="match status" value="1"/>
</dbReference>
<dbReference type="CDD" id="cd07478">
    <property type="entry name" value="Peptidases_S8_CspA-like"/>
    <property type="match status" value="1"/>
</dbReference>
<comment type="similarity">
    <text evidence="1 5">Belongs to the peptidase S8 family.</text>
</comment>
<dbReference type="InterPro" id="IPR036852">
    <property type="entry name" value="Peptidase_S8/S53_dom_sf"/>
</dbReference>
<dbReference type="PROSITE" id="PS00137">
    <property type="entry name" value="SUBTILASE_HIS"/>
    <property type="match status" value="1"/>
</dbReference>
<dbReference type="PRINTS" id="PR00723">
    <property type="entry name" value="SUBTILISIN"/>
</dbReference>
<evidence type="ECO:0000259" key="6">
    <source>
        <dbReference type="Pfam" id="PF00082"/>
    </source>
</evidence>
<dbReference type="PIRSF" id="PIRSF037894">
    <property type="entry name" value="Subtilisin_rel_CspABC"/>
    <property type="match status" value="1"/>
</dbReference>
<keyword evidence="3 5" id="KW-0378">Hydrolase</keyword>
<evidence type="ECO:0000256" key="3">
    <source>
        <dbReference type="ARBA" id="ARBA00022801"/>
    </source>
</evidence>
<name>A0A7G9GFC9_9FIRM</name>
<sequence length="566" mass="62137">MVTLTDMIYSESYMDFLIRSYFLSQEQIQQLPPEDARTLVLNTQFSALYLRRSDRTENLSETFPYNTIPKLFMPLDTQPLEASGIRQVQNQSILNLSGSGVLIGFLDTGIDYTHPAFLDASGRTRIHSIWDQTDLTGTPPIHFPYGSVYGQEEINRALASDSPLTIVPSTDELGHGTAVAGIAAGTPVPSADFLGAAPNAGIVMVKLKPAKKYLRDYYFAADSAVLYQENDIIAAFSYLIHVAENLRRPLIICLALGCNQGSHSGTEPLASVLSRYGSLQGVVTVVACGNEAGRSHHYTPVPDPSLPYTNAEIRVPENSPGFFCEIWGQPPQELSVGFRSPLGETIPRIPITLQQSMQIRFALEETLIYVNYNLVLPSSGSQLILLRFKNPTPGIWNIRVYSSQQEPAFNIWLPMYGFSDPDITFLSPNPYTTLTTPSDAEPAISVSTYNSLDGSLYLHSSRGYTRTGGLKPDLAAPGVALTAPGPTGSFVPFTGSSAAAAITAGAAALLMEWDARRFPENYLTAYTTKIYLIRGTDRREDLLYPNREWGYGTLDLYQTFLSLMTS</sequence>
<dbReference type="InterPro" id="IPR023827">
    <property type="entry name" value="Peptidase_S8_Asp-AS"/>
</dbReference>
<evidence type="ECO:0000256" key="1">
    <source>
        <dbReference type="ARBA" id="ARBA00011073"/>
    </source>
</evidence>
<dbReference type="Pfam" id="PF00082">
    <property type="entry name" value="Peptidase_S8"/>
    <property type="match status" value="2"/>
</dbReference>
<dbReference type="AlphaFoldDB" id="A0A7G9GFC9"/>
<dbReference type="PROSITE" id="PS00136">
    <property type="entry name" value="SUBTILASE_ASP"/>
    <property type="match status" value="1"/>
</dbReference>
<evidence type="ECO:0000256" key="4">
    <source>
        <dbReference type="ARBA" id="ARBA00022825"/>
    </source>
</evidence>
<dbReference type="Proteomes" id="UP000515860">
    <property type="component" value="Chromosome"/>
</dbReference>
<dbReference type="InterPro" id="IPR022398">
    <property type="entry name" value="Peptidase_S8_His-AS"/>
</dbReference>